<proteinExistence type="predicted"/>
<dbReference type="InterPro" id="IPR051917">
    <property type="entry name" value="Transposase-Integrase"/>
</dbReference>
<dbReference type="PANTHER" id="PTHR10948:SF23">
    <property type="entry name" value="TRANSPOSASE INSI FOR INSERTION SEQUENCE ELEMENT IS30A-RELATED"/>
    <property type="match status" value="1"/>
</dbReference>
<organism evidence="1 2">
    <name type="scientific">Pseudorhizobium halotolerans</name>
    <dbReference type="NCBI Taxonomy" id="1233081"/>
    <lineage>
        <taxon>Bacteria</taxon>
        <taxon>Pseudomonadati</taxon>
        <taxon>Pseudomonadota</taxon>
        <taxon>Alphaproteobacteria</taxon>
        <taxon>Hyphomicrobiales</taxon>
        <taxon>Rhizobiaceae</taxon>
        <taxon>Rhizobium/Agrobacterium group</taxon>
        <taxon>Pseudorhizobium</taxon>
    </lineage>
</organism>
<evidence type="ECO:0000313" key="2">
    <source>
        <dbReference type="Proteomes" id="UP000601041"/>
    </source>
</evidence>
<reference evidence="1 2" key="1">
    <citation type="submission" date="2020-11" db="EMBL/GenBank/DDBJ databases">
        <authorList>
            <person name="Lassalle F."/>
        </authorList>
    </citation>
    <scope>NUCLEOTIDE SEQUENCE [LARGE SCALE GENOMIC DNA]</scope>
    <source>
        <strain evidence="1 2">AB21</strain>
    </source>
</reference>
<dbReference type="PANTHER" id="PTHR10948">
    <property type="entry name" value="TRANSPOSASE"/>
    <property type="match status" value="1"/>
</dbReference>
<dbReference type="Proteomes" id="UP000601041">
    <property type="component" value="Unassembled WGS sequence"/>
</dbReference>
<evidence type="ECO:0000313" key="1">
    <source>
        <dbReference type="EMBL" id="CAD7026130.1"/>
    </source>
</evidence>
<sequence length="128" mass="14396">MIASFRNTAVIAAASPTKSRRSVGDLQLRKLVIEQLKALWSPEQIAGRLLADGVSAVRVCTETIYRFIYGKEDYVLELYRHLPEGHRKRRPRRSRKPRDGSIPLDCRISHALISLPIARSSATGRAIC</sequence>
<comment type="caution">
    <text evidence="1">The sequence shown here is derived from an EMBL/GenBank/DDBJ whole genome shotgun (WGS) entry which is preliminary data.</text>
</comment>
<keyword evidence="2" id="KW-1185">Reference proteome</keyword>
<dbReference type="EMBL" id="CABFWE030000002">
    <property type="protein sequence ID" value="CAD7026130.1"/>
    <property type="molecule type" value="Genomic_DNA"/>
</dbReference>
<gene>
    <name evidence="1" type="ORF">RHAB21_01243</name>
</gene>
<protein>
    <submittedName>
        <fullName evidence="1">IS30 family transposase</fullName>
    </submittedName>
</protein>
<name>A0ABM8PF01_9HYPH</name>
<accession>A0ABM8PF01</accession>